<evidence type="ECO:0000256" key="3">
    <source>
        <dbReference type="ARBA" id="ARBA00005784"/>
    </source>
</evidence>
<dbReference type="InterPro" id="IPR004963">
    <property type="entry name" value="PAE/NOTUM"/>
</dbReference>
<evidence type="ECO:0000256" key="4">
    <source>
        <dbReference type="ARBA" id="ARBA00022512"/>
    </source>
</evidence>
<sequence>MSPHHPHSTELQRRASLICGVLTAEAPVLAAVQPPRRLRPQSSVDVVQGSHRPCHLQPPPPPPPPPAFVGQAKIAKKALQDNVRRMKEVVSTFINVKDVSGAQHIQEFYSQVVATHGSAKNFPASCTSILSPGL</sequence>
<accession>A0ABU6WVW3</accession>
<proteinExistence type="inferred from homology"/>
<keyword evidence="6" id="KW-0378">Hydrolase</keyword>
<evidence type="ECO:0000256" key="6">
    <source>
        <dbReference type="RuleBase" id="RU363114"/>
    </source>
</evidence>
<keyword evidence="6" id="KW-0964">Secreted</keyword>
<dbReference type="Proteomes" id="UP001341840">
    <property type="component" value="Unassembled WGS sequence"/>
</dbReference>
<evidence type="ECO:0000313" key="9">
    <source>
        <dbReference type="Proteomes" id="UP001341840"/>
    </source>
</evidence>
<keyword evidence="4 6" id="KW-0134">Cell wall</keyword>
<evidence type="ECO:0000256" key="1">
    <source>
        <dbReference type="ARBA" id="ARBA00003534"/>
    </source>
</evidence>
<keyword evidence="5 6" id="KW-0961">Cell wall biogenesis/degradation</keyword>
<protein>
    <recommendedName>
        <fullName evidence="6">Pectin acetylesterase</fullName>
        <ecNumber evidence="6">3.1.1.-</ecNumber>
    </recommendedName>
</protein>
<feature type="non-terminal residue" evidence="8">
    <location>
        <position position="134"/>
    </location>
</feature>
<dbReference type="EC" id="3.1.1.-" evidence="6"/>
<comment type="caution">
    <text evidence="8">The sequence shown here is derived from an EMBL/GenBank/DDBJ whole genome shotgun (WGS) entry which is preliminary data.</text>
</comment>
<gene>
    <name evidence="8" type="ORF">PIB30_096310</name>
</gene>
<feature type="compositionally biased region" description="Pro residues" evidence="7">
    <location>
        <begin position="56"/>
        <end position="66"/>
    </location>
</feature>
<comment type="similarity">
    <text evidence="3 6">Belongs to the pectinacetylesterase family.</text>
</comment>
<reference evidence="8 9" key="1">
    <citation type="journal article" date="2023" name="Plants (Basel)">
        <title>Bridging the Gap: Combining Genomics and Transcriptomics Approaches to Understand Stylosanthes scabra, an Orphan Legume from the Brazilian Caatinga.</title>
        <authorList>
            <person name="Ferreira-Neto J.R.C."/>
            <person name="da Silva M.D."/>
            <person name="Binneck E."/>
            <person name="de Melo N.F."/>
            <person name="da Silva R.H."/>
            <person name="de Melo A.L.T.M."/>
            <person name="Pandolfi V."/>
            <person name="Bustamante F.O."/>
            <person name="Brasileiro-Vidal A.C."/>
            <person name="Benko-Iseppon A.M."/>
        </authorList>
    </citation>
    <scope>NUCLEOTIDE SEQUENCE [LARGE SCALE GENOMIC DNA]</scope>
    <source>
        <tissue evidence="8">Leaves</tissue>
    </source>
</reference>
<evidence type="ECO:0000256" key="7">
    <source>
        <dbReference type="SAM" id="MobiDB-lite"/>
    </source>
</evidence>
<evidence type="ECO:0000313" key="8">
    <source>
        <dbReference type="EMBL" id="MED6189474.1"/>
    </source>
</evidence>
<keyword evidence="9" id="KW-1185">Reference proteome</keyword>
<comment type="function">
    <text evidence="1 6">Hydrolyzes acetyl esters in homogalacturonan regions of pectin. In type I primary cell wall, galacturonic acid residues of pectin can be acetylated at the O-2 and O-3 positions. Decreasing the degree of acetylation of pectin gels in vitro alters their physical properties.</text>
</comment>
<comment type="subcellular location">
    <subcellularLocation>
        <location evidence="2 6">Secreted</location>
        <location evidence="2 6">Cell wall</location>
    </subcellularLocation>
</comment>
<organism evidence="8 9">
    <name type="scientific">Stylosanthes scabra</name>
    <dbReference type="NCBI Taxonomy" id="79078"/>
    <lineage>
        <taxon>Eukaryota</taxon>
        <taxon>Viridiplantae</taxon>
        <taxon>Streptophyta</taxon>
        <taxon>Embryophyta</taxon>
        <taxon>Tracheophyta</taxon>
        <taxon>Spermatophyta</taxon>
        <taxon>Magnoliopsida</taxon>
        <taxon>eudicotyledons</taxon>
        <taxon>Gunneridae</taxon>
        <taxon>Pentapetalae</taxon>
        <taxon>rosids</taxon>
        <taxon>fabids</taxon>
        <taxon>Fabales</taxon>
        <taxon>Fabaceae</taxon>
        <taxon>Papilionoideae</taxon>
        <taxon>50 kb inversion clade</taxon>
        <taxon>dalbergioids sensu lato</taxon>
        <taxon>Dalbergieae</taxon>
        <taxon>Pterocarpus clade</taxon>
        <taxon>Stylosanthes</taxon>
    </lineage>
</organism>
<evidence type="ECO:0000256" key="5">
    <source>
        <dbReference type="ARBA" id="ARBA00023316"/>
    </source>
</evidence>
<feature type="region of interest" description="Disordered" evidence="7">
    <location>
        <begin position="33"/>
        <end position="66"/>
    </location>
</feature>
<dbReference type="EMBL" id="JASCZI010183515">
    <property type="protein sequence ID" value="MED6189474.1"/>
    <property type="molecule type" value="Genomic_DNA"/>
</dbReference>
<name>A0ABU6WVW3_9FABA</name>
<evidence type="ECO:0000256" key="2">
    <source>
        <dbReference type="ARBA" id="ARBA00004191"/>
    </source>
</evidence>
<dbReference type="Pfam" id="PF03283">
    <property type="entry name" value="PAE"/>
    <property type="match status" value="1"/>
</dbReference>